<feature type="transmembrane region" description="Helical" evidence="6">
    <location>
        <begin position="403"/>
        <end position="421"/>
    </location>
</feature>
<reference evidence="7 8" key="1">
    <citation type="journal article" date="2016" name="Nat. Commun.">
        <title>Thousands of microbial genomes shed light on interconnected biogeochemical processes in an aquifer system.</title>
        <authorList>
            <person name="Anantharaman K."/>
            <person name="Brown C.T."/>
            <person name="Hug L.A."/>
            <person name="Sharon I."/>
            <person name="Castelle C.J."/>
            <person name="Probst A.J."/>
            <person name="Thomas B.C."/>
            <person name="Singh A."/>
            <person name="Wilkins M.J."/>
            <person name="Karaoz U."/>
            <person name="Brodie E.L."/>
            <person name="Williams K.H."/>
            <person name="Hubbard S.S."/>
            <person name="Banfield J.F."/>
        </authorList>
    </citation>
    <scope>NUCLEOTIDE SEQUENCE [LARGE SCALE GENOMIC DNA]</scope>
</reference>
<dbReference type="PANTHER" id="PTHR30250">
    <property type="entry name" value="PST FAMILY PREDICTED COLANIC ACID TRANSPORTER"/>
    <property type="match status" value="1"/>
</dbReference>
<dbReference type="PANTHER" id="PTHR30250:SF11">
    <property type="entry name" value="O-ANTIGEN TRANSPORTER-RELATED"/>
    <property type="match status" value="1"/>
</dbReference>
<feature type="transmembrane region" description="Helical" evidence="6">
    <location>
        <begin position="206"/>
        <end position="225"/>
    </location>
</feature>
<feature type="transmembrane region" description="Helical" evidence="6">
    <location>
        <begin position="98"/>
        <end position="117"/>
    </location>
</feature>
<evidence type="ECO:0000313" key="7">
    <source>
        <dbReference type="EMBL" id="OGD65728.1"/>
    </source>
</evidence>
<feature type="transmembrane region" description="Helical" evidence="6">
    <location>
        <begin position="67"/>
        <end position="86"/>
    </location>
</feature>
<feature type="transmembrane region" description="Helical" evidence="6">
    <location>
        <begin position="323"/>
        <end position="340"/>
    </location>
</feature>
<evidence type="ECO:0000313" key="8">
    <source>
        <dbReference type="Proteomes" id="UP000176451"/>
    </source>
</evidence>
<dbReference type="STRING" id="1797469.A3F08_02920"/>
<keyword evidence="2" id="KW-1003">Cell membrane</keyword>
<organism evidence="7 8">
    <name type="scientific">Candidatus Berkelbacteria bacterium RIFCSPHIGHO2_12_FULL_36_9</name>
    <dbReference type="NCBI Taxonomy" id="1797469"/>
    <lineage>
        <taxon>Bacteria</taxon>
        <taxon>Candidatus Berkelbacteria</taxon>
    </lineage>
</organism>
<feature type="transmembrane region" description="Helical" evidence="6">
    <location>
        <begin position="346"/>
        <end position="364"/>
    </location>
</feature>
<evidence type="ECO:0000256" key="1">
    <source>
        <dbReference type="ARBA" id="ARBA00004651"/>
    </source>
</evidence>
<feature type="transmembrane region" description="Helical" evidence="6">
    <location>
        <begin position="42"/>
        <end position="61"/>
    </location>
</feature>
<evidence type="ECO:0000256" key="6">
    <source>
        <dbReference type="SAM" id="Phobius"/>
    </source>
</evidence>
<evidence type="ECO:0000256" key="4">
    <source>
        <dbReference type="ARBA" id="ARBA00022989"/>
    </source>
</evidence>
<keyword evidence="5 6" id="KW-0472">Membrane</keyword>
<feature type="non-terminal residue" evidence="7">
    <location>
        <position position="1"/>
    </location>
</feature>
<feature type="transmembrane region" description="Helical" evidence="6">
    <location>
        <begin position="292"/>
        <end position="316"/>
    </location>
</feature>
<dbReference type="EMBL" id="MEZV01000053">
    <property type="protein sequence ID" value="OGD65728.1"/>
    <property type="molecule type" value="Genomic_DNA"/>
</dbReference>
<evidence type="ECO:0000256" key="3">
    <source>
        <dbReference type="ARBA" id="ARBA00022692"/>
    </source>
</evidence>
<protein>
    <submittedName>
        <fullName evidence="7">Uncharacterized protein</fullName>
    </submittedName>
</protein>
<keyword evidence="4 6" id="KW-1133">Transmembrane helix</keyword>
<gene>
    <name evidence="7" type="ORF">A3F08_02920</name>
</gene>
<keyword evidence="3 6" id="KW-0812">Transmembrane</keyword>
<name>A0A1F5EEB5_9BACT</name>
<comment type="caution">
    <text evidence="7">The sequence shown here is derived from an EMBL/GenBank/DDBJ whole genome shotgun (WGS) entry which is preliminary data.</text>
</comment>
<feature type="transmembrane region" description="Helical" evidence="6">
    <location>
        <begin position="246"/>
        <end position="266"/>
    </location>
</feature>
<comment type="subcellular location">
    <subcellularLocation>
        <location evidence="1">Cell membrane</location>
        <topology evidence="1">Multi-pass membrane protein</topology>
    </subcellularLocation>
</comment>
<feature type="transmembrane region" description="Helical" evidence="6">
    <location>
        <begin position="167"/>
        <end position="191"/>
    </location>
</feature>
<feature type="transmembrane region" description="Helical" evidence="6">
    <location>
        <begin position="123"/>
        <end position="146"/>
    </location>
</feature>
<accession>A0A1F5EEB5</accession>
<dbReference type="Pfam" id="PF01943">
    <property type="entry name" value="Polysacc_synt"/>
    <property type="match status" value="1"/>
</dbReference>
<evidence type="ECO:0000256" key="5">
    <source>
        <dbReference type="ARBA" id="ARBA00023136"/>
    </source>
</evidence>
<dbReference type="InterPro" id="IPR050833">
    <property type="entry name" value="Poly_Biosynth_Transport"/>
</dbReference>
<dbReference type="InterPro" id="IPR002797">
    <property type="entry name" value="Polysacc_synth"/>
</dbReference>
<dbReference type="GO" id="GO:0005886">
    <property type="term" value="C:plasma membrane"/>
    <property type="evidence" value="ECO:0007669"/>
    <property type="project" value="UniProtKB-SubCell"/>
</dbReference>
<sequence length="439" mass="49969">TYVSFWAILADFGFFWVLVREISKSATNQEEIFNNIITLKSIFGVVVFILCSLLGFLIPQYSWTVKLGIAIISASWFWMSLNSTYVGLFQSKLEMYKAVIAEVLGRAAILIGVLFLIKINTSLYGILWVYIFGNLLNFLISLYFGSKYVKFRFTYNLKIWKYVLKESLPLVILNFIGLIHFRIDTIILSVMKGSLDVGIYGVPSKILEIVILIPGIFMGNVFPILTNYYHSKDKRLSEAIQKSFDFLTIIAMPVLVGLIVLSWPLVDFIAGKEYLNTSTINFLGLDFSAPRILTILAISIFASFFLTIFSNLLTVMEKQSKQVLPIIVITVVNIILNIILIPRYSYLAAAMVNVFTGTVMLVWWNHLTHKYLDYKLNYKIFPKVIFATLIMGAVLYASRSMNVLIAIILGIIVYFAVGYFIKIFDKEMLSKIIALRKEG</sequence>
<dbReference type="CDD" id="cd13128">
    <property type="entry name" value="MATE_Wzx_like"/>
    <property type="match status" value="1"/>
</dbReference>
<proteinExistence type="predicted"/>
<evidence type="ECO:0000256" key="2">
    <source>
        <dbReference type="ARBA" id="ARBA00022475"/>
    </source>
</evidence>
<dbReference type="AlphaFoldDB" id="A0A1F5EEB5"/>
<feature type="transmembrane region" description="Helical" evidence="6">
    <location>
        <begin position="376"/>
        <end position="397"/>
    </location>
</feature>
<feature type="transmembrane region" description="Helical" evidence="6">
    <location>
        <begin position="6"/>
        <end position="22"/>
    </location>
</feature>
<dbReference type="Proteomes" id="UP000176451">
    <property type="component" value="Unassembled WGS sequence"/>
</dbReference>